<dbReference type="AlphaFoldDB" id="A0A4Z2E204"/>
<evidence type="ECO:0000313" key="2">
    <source>
        <dbReference type="Proteomes" id="UP000314294"/>
    </source>
</evidence>
<protein>
    <submittedName>
        <fullName evidence="1">Uncharacterized protein</fullName>
    </submittedName>
</protein>
<gene>
    <name evidence="1" type="ORF">EYF80_067085</name>
</gene>
<keyword evidence="2" id="KW-1185">Reference proteome</keyword>
<reference evidence="1 2" key="1">
    <citation type="submission" date="2019-03" db="EMBL/GenBank/DDBJ databases">
        <title>First draft genome of Liparis tanakae, snailfish: a comprehensive survey of snailfish specific genes.</title>
        <authorList>
            <person name="Kim W."/>
            <person name="Song I."/>
            <person name="Jeong J.-H."/>
            <person name="Kim D."/>
            <person name="Kim S."/>
            <person name="Ryu S."/>
            <person name="Song J.Y."/>
            <person name="Lee S.K."/>
        </authorList>
    </citation>
    <scope>NUCLEOTIDE SEQUENCE [LARGE SCALE GENOMIC DNA]</scope>
    <source>
        <tissue evidence="1">Muscle</tissue>
    </source>
</reference>
<dbReference type="EMBL" id="SRLO01020949">
    <property type="protein sequence ID" value="TNN22799.1"/>
    <property type="molecule type" value="Genomic_DNA"/>
</dbReference>
<comment type="caution">
    <text evidence="1">The sequence shown here is derived from an EMBL/GenBank/DDBJ whole genome shotgun (WGS) entry which is preliminary data.</text>
</comment>
<organism evidence="1 2">
    <name type="scientific">Liparis tanakae</name>
    <name type="common">Tanaka's snailfish</name>
    <dbReference type="NCBI Taxonomy" id="230148"/>
    <lineage>
        <taxon>Eukaryota</taxon>
        <taxon>Metazoa</taxon>
        <taxon>Chordata</taxon>
        <taxon>Craniata</taxon>
        <taxon>Vertebrata</taxon>
        <taxon>Euteleostomi</taxon>
        <taxon>Actinopterygii</taxon>
        <taxon>Neopterygii</taxon>
        <taxon>Teleostei</taxon>
        <taxon>Neoteleostei</taxon>
        <taxon>Acanthomorphata</taxon>
        <taxon>Eupercaria</taxon>
        <taxon>Perciformes</taxon>
        <taxon>Cottioidei</taxon>
        <taxon>Cottales</taxon>
        <taxon>Liparidae</taxon>
        <taxon>Liparis</taxon>
    </lineage>
</organism>
<proteinExistence type="predicted"/>
<evidence type="ECO:0000313" key="1">
    <source>
        <dbReference type="EMBL" id="TNN22799.1"/>
    </source>
</evidence>
<accession>A0A4Z2E204</accession>
<dbReference type="Proteomes" id="UP000314294">
    <property type="component" value="Unassembled WGS sequence"/>
</dbReference>
<sequence length="80" mass="8965">MTRKVSHRLQSSECEPLWRRLQGEFQSGSDSSRPRLLPSVTGGMREKLLHPFPTAPGGLSAEDIKELLLPGAWRVVITRL</sequence>
<name>A0A4Z2E204_9TELE</name>